<name>A0AAN6YPK1_9PEZI</name>
<proteinExistence type="predicted"/>
<accession>A0AAN6YPK1</accession>
<gene>
    <name evidence="1" type="ORF">QBC37DRAFT_407678</name>
</gene>
<comment type="caution">
    <text evidence="1">The sequence shown here is derived from an EMBL/GenBank/DDBJ whole genome shotgun (WGS) entry which is preliminary data.</text>
</comment>
<organism evidence="1 2">
    <name type="scientific">Rhypophila decipiens</name>
    <dbReference type="NCBI Taxonomy" id="261697"/>
    <lineage>
        <taxon>Eukaryota</taxon>
        <taxon>Fungi</taxon>
        <taxon>Dikarya</taxon>
        <taxon>Ascomycota</taxon>
        <taxon>Pezizomycotina</taxon>
        <taxon>Sordariomycetes</taxon>
        <taxon>Sordariomycetidae</taxon>
        <taxon>Sordariales</taxon>
        <taxon>Naviculisporaceae</taxon>
        <taxon>Rhypophila</taxon>
    </lineage>
</organism>
<dbReference type="AlphaFoldDB" id="A0AAN6YPK1"/>
<evidence type="ECO:0000313" key="1">
    <source>
        <dbReference type="EMBL" id="KAK4220047.1"/>
    </source>
</evidence>
<dbReference type="Proteomes" id="UP001301769">
    <property type="component" value="Unassembled WGS sequence"/>
</dbReference>
<sequence>MVPGAVRYCKLLCFIWLHSWQPSFQRRLVNRMSRLGNPDITFSTPFQFSFVMYWQSCWGTNPVVQGTSLGVLDLG</sequence>
<dbReference type="EMBL" id="MU858045">
    <property type="protein sequence ID" value="KAK4220047.1"/>
    <property type="molecule type" value="Genomic_DNA"/>
</dbReference>
<evidence type="ECO:0000313" key="2">
    <source>
        <dbReference type="Proteomes" id="UP001301769"/>
    </source>
</evidence>
<keyword evidence="2" id="KW-1185">Reference proteome</keyword>
<protein>
    <submittedName>
        <fullName evidence="1">Uncharacterized protein</fullName>
    </submittedName>
</protein>
<reference evidence="1" key="1">
    <citation type="journal article" date="2023" name="Mol. Phylogenet. Evol.">
        <title>Genome-scale phylogeny and comparative genomics of the fungal order Sordariales.</title>
        <authorList>
            <person name="Hensen N."/>
            <person name="Bonometti L."/>
            <person name="Westerberg I."/>
            <person name="Brannstrom I.O."/>
            <person name="Guillou S."/>
            <person name="Cros-Aarteil S."/>
            <person name="Calhoun S."/>
            <person name="Haridas S."/>
            <person name="Kuo A."/>
            <person name="Mondo S."/>
            <person name="Pangilinan J."/>
            <person name="Riley R."/>
            <person name="LaButti K."/>
            <person name="Andreopoulos B."/>
            <person name="Lipzen A."/>
            <person name="Chen C."/>
            <person name="Yan M."/>
            <person name="Daum C."/>
            <person name="Ng V."/>
            <person name="Clum A."/>
            <person name="Steindorff A."/>
            <person name="Ohm R.A."/>
            <person name="Martin F."/>
            <person name="Silar P."/>
            <person name="Natvig D.O."/>
            <person name="Lalanne C."/>
            <person name="Gautier V."/>
            <person name="Ament-Velasquez S.L."/>
            <person name="Kruys A."/>
            <person name="Hutchinson M.I."/>
            <person name="Powell A.J."/>
            <person name="Barry K."/>
            <person name="Miller A.N."/>
            <person name="Grigoriev I.V."/>
            <person name="Debuchy R."/>
            <person name="Gladieux P."/>
            <person name="Hiltunen Thoren M."/>
            <person name="Johannesson H."/>
        </authorList>
    </citation>
    <scope>NUCLEOTIDE SEQUENCE</scope>
    <source>
        <strain evidence="1">PSN293</strain>
    </source>
</reference>
<reference evidence="1" key="2">
    <citation type="submission" date="2023-05" db="EMBL/GenBank/DDBJ databases">
        <authorList>
            <consortium name="Lawrence Berkeley National Laboratory"/>
            <person name="Steindorff A."/>
            <person name="Hensen N."/>
            <person name="Bonometti L."/>
            <person name="Westerberg I."/>
            <person name="Brannstrom I.O."/>
            <person name="Guillou S."/>
            <person name="Cros-Aarteil S."/>
            <person name="Calhoun S."/>
            <person name="Haridas S."/>
            <person name="Kuo A."/>
            <person name="Mondo S."/>
            <person name="Pangilinan J."/>
            <person name="Riley R."/>
            <person name="Labutti K."/>
            <person name="Andreopoulos B."/>
            <person name="Lipzen A."/>
            <person name="Chen C."/>
            <person name="Yanf M."/>
            <person name="Daum C."/>
            <person name="Ng V."/>
            <person name="Clum A."/>
            <person name="Ohm R."/>
            <person name="Martin F."/>
            <person name="Silar P."/>
            <person name="Natvig D."/>
            <person name="Lalanne C."/>
            <person name="Gautier V."/>
            <person name="Ament-Velasquez S.L."/>
            <person name="Kruys A."/>
            <person name="Hutchinson M.I."/>
            <person name="Powell A.J."/>
            <person name="Barry K."/>
            <person name="Miller A.N."/>
            <person name="Grigoriev I.V."/>
            <person name="Debuchy R."/>
            <person name="Gladieux P."/>
            <person name="Thoren M.H."/>
            <person name="Johannesson H."/>
        </authorList>
    </citation>
    <scope>NUCLEOTIDE SEQUENCE</scope>
    <source>
        <strain evidence="1">PSN293</strain>
    </source>
</reference>